<dbReference type="EMBL" id="JANFXK010000006">
    <property type="protein sequence ID" value="MCQ4636496.1"/>
    <property type="molecule type" value="Genomic_DNA"/>
</dbReference>
<keyword evidence="2" id="KW-0479">Metal-binding</keyword>
<accession>A0ABT1RMS8</accession>
<reference evidence="7 8" key="1">
    <citation type="submission" date="2022-06" db="EMBL/GenBank/DDBJ databases">
        <title>Isolation of gut microbiota from human fecal samples.</title>
        <authorList>
            <person name="Pamer E.G."/>
            <person name="Barat B."/>
            <person name="Waligurski E."/>
            <person name="Medina S."/>
            <person name="Paddock L."/>
            <person name="Mostad J."/>
        </authorList>
    </citation>
    <scope>NUCLEOTIDE SEQUENCE [LARGE SCALE GENOMIC DNA]</scope>
    <source>
        <strain evidence="7 8">SL.3.17</strain>
    </source>
</reference>
<evidence type="ECO:0000256" key="4">
    <source>
        <dbReference type="ARBA" id="ARBA00023004"/>
    </source>
</evidence>
<comment type="caution">
    <text evidence="7">The sequence shown here is derived from an EMBL/GenBank/DDBJ whole genome shotgun (WGS) entry which is preliminary data.</text>
</comment>
<protein>
    <submittedName>
        <fullName evidence="7">Nitroreductase family protein</fullName>
    </submittedName>
</protein>
<dbReference type="Proteomes" id="UP001524502">
    <property type="component" value="Unassembled WGS sequence"/>
</dbReference>
<keyword evidence="4" id="KW-0408">Iron</keyword>
<dbReference type="PANTHER" id="PTHR43673:SF10">
    <property type="entry name" value="NADH DEHYDROGENASE_NAD(P)H NITROREDUCTASE XCC3605-RELATED"/>
    <property type="match status" value="1"/>
</dbReference>
<dbReference type="PROSITE" id="PS00198">
    <property type="entry name" value="4FE4S_FER_1"/>
    <property type="match status" value="2"/>
</dbReference>
<comment type="similarity">
    <text evidence="1">Belongs to the nitroreductase family.</text>
</comment>
<dbReference type="Pfam" id="PF13187">
    <property type="entry name" value="Fer4_9"/>
    <property type="match status" value="1"/>
</dbReference>
<evidence type="ECO:0000256" key="1">
    <source>
        <dbReference type="ARBA" id="ARBA00007118"/>
    </source>
</evidence>
<gene>
    <name evidence="7" type="ORF">NE619_07125</name>
</gene>
<proteinExistence type="inferred from homology"/>
<dbReference type="InterPro" id="IPR029479">
    <property type="entry name" value="Nitroreductase"/>
</dbReference>
<evidence type="ECO:0000256" key="5">
    <source>
        <dbReference type="ARBA" id="ARBA00023014"/>
    </source>
</evidence>
<name>A0ABT1RMS8_9FIRM</name>
<evidence type="ECO:0000256" key="2">
    <source>
        <dbReference type="ARBA" id="ARBA00022723"/>
    </source>
</evidence>
<dbReference type="InterPro" id="IPR017900">
    <property type="entry name" value="4Fe4S_Fe_S_CS"/>
</dbReference>
<dbReference type="Gene3D" id="3.30.70.20">
    <property type="match status" value="1"/>
</dbReference>
<dbReference type="InterPro" id="IPR000415">
    <property type="entry name" value="Nitroreductase-like"/>
</dbReference>
<feature type="domain" description="4Fe-4S ferredoxin-type" evidence="6">
    <location>
        <begin position="44"/>
        <end position="73"/>
    </location>
</feature>
<dbReference type="SUPFAM" id="SSF54862">
    <property type="entry name" value="4Fe-4S ferredoxins"/>
    <property type="match status" value="1"/>
</dbReference>
<dbReference type="Pfam" id="PF00881">
    <property type="entry name" value="Nitroreductase"/>
    <property type="match status" value="1"/>
</dbReference>
<feature type="domain" description="4Fe-4S ferredoxin-type" evidence="6">
    <location>
        <begin position="14"/>
        <end position="43"/>
    </location>
</feature>
<dbReference type="PROSITE" id="PS51379">
    <property type="entry name" value="4FE4S_FER_2"/>
    <property type="match status" value="2"/>
</dbReference>
<keyword evidence="5" id="KW-0411">Iron-sulfur</keyword>
<organism evidence="7 8">
    <name type="scientific">Anaerovorax odorimutans</name>
    <dbReference type="NCBI Taxonomy" id="109327"/>
    <lineage>
        <taxon>Bacteria</taxon>
        <taxon>Bacillati</taxon>
        <taxon>Bacillota</taxon>
        <taxon>Clostridia</taxon>
        <taxon>Peptostreptococcales</taxon>
        <taxon>Anaerovoracaceae</taxon>
        <taxon>Anaerovorax</taxon>
    </lineage>
</organism>
<evidence type="ECO:0000259" key="6">
    <source>
        <dbReference type="PROSITE" id="PS51379"/>
    </source>
</evidence>
<evidence type="ECO:0000256" key="3">
    <source>
        <dbReference type="ARBA" id="ARBA00023002"/>
    </source>
</evidence>
<dbReference type="PANTHER" id="PTHR43673">
    <property type="entry name" value="NAD(P)H NITROREDUCTASE YDGI-RELATED"/>
    <property type="match status" value="1"/>
</dbReference>
<evidence type="ECO:0000313" key="8">
    <source>
        <dbReference type="Proteomes" id="UP001524502"/>
    </source>
</evidence>
<dbReference type="SUPFAM" id="SSF55469">
    <property type="entry name" value="FMN-dependent nitroreductase-like"/>
    <property type="match status" value="1"/>
</dbReference>
<keyword evidence="8" id="KW-1185">Reference proteome</keyword>
<evidence type="ECO:0000313" key="7">
    <source>
        <dbReference type="EMBL" id="MCQ4636496.1"/>
    </source>
</evidence>
<dbReference type="CDD" id="cd02143">
    <property type="entry name" value="nitroreductase_FeS-like"/>
    <property type="match status" value="1"/>
</dbReference>
<keyword evidence="3" id="KW-0560">Oxidoreductase</keyword>
<sequence length="275" mass="31364">MKDADTKSFKRRKNMIRIDMEKCIGCMKCVSVCPFTVLGEKDGRPQLREGKACLKCMHCGAACPQNAVSFDEEDSVLPQPLPVLSEEFPQQLEQHILMRRSYRHFKPEPPERETIRHALELASWAPSAKNQHPAKWIVIDSKEVIEKMMQYILKYVRESGTSPEIATEYEEGNNVVMGTAPMLILCYARNNAINSPADTAIAMTTAELILQARGIGTCWSGYLTRLCNSIPQIRELLPQLPDNNSFYGAFMVGYPQNEEYLHIPQRLKREDIQWV</sequence>
<dbReference type="Gene3D" id="3.40.109.10">
    <property type="entry name" value="NADH Oxidase"/>
    <property type="match status" value="1"/>
</dbReference>
<dbReference type="InterPro" id="IPR017896">
    <property type="entry name" value="4Fe4S_Fe-S-bd"/>
</dbReference>